<name>A0A318D4J9_9GAMM</name>
<gene>
    <name evidence="1" type="ORF">DL796_03650</name>
</gene>
<keyword evidence="2" id="KW-1185">Reference proteome</keyword>
<evidence type="ECO:0008006" key="3">
    <source>
        <dbReference type="Google" id="ProtNLM"/>
    </source>
</evidence>
<evidence type="ECO:0000313" key="1">
    <source>
        <dbReference type="EMBL" id="PXF64242.1"/>
    </source>
</evidence>
<organism evidence="1 2">
    <name type="scientific">Kangiella spongicola</name>
    <dbReference type="NCBI Taxonomy" id="796379"/>
    <lineage>
        <taxon>Bacteria</taxon>
        <taxon>Pseudomonadati</taxon>
        <taxon>Pseudomonadota</taxon>
        <taxon>Gammaproteobacteria</taxon>
        <taxon>Kangiellales</taxon>
        <taxon>Kangiellaceae</taxon>
        <taxon>Kangiella</taxon>
    </lineage>
</organism>
<dbReference type="PANTHER" id="PTHR34352">
    <property type="entry name" value="PROTEIN YHFA"/>
    <property type="match status" value="1"/>
</dbReference>
<dbReference type="InterPro" id="IPR003718">
    <property type="entry name" value="OsmC/Ohr_fam"/>
</dbReference>
<comment type="caution">
    <text evidence="1">The sequence shown here is derived from an EMBL/GenBank/DDBJ whole genome shotgun (WGS) entry which is preliminary data.</text>
</comment>
<protein>
    <recommendedName>
        <fullName evidence="3">OsmC family protein</fullName>
    </recommendedName>
</protein>
<sequence>MKVTIDWVNDLNFIGKNSKRQKVMFGAEGDYASPMENLLMSVGACASVDVVMILKKARQDITGCHCEIDSDRADEPPRRFTGLRMKFVVRGKGLSEKQVKKAIDLSVEKYCSVMHSLDPNMPVETSYQIVPV</sequence>
<reference evidence="1 2" key="1">
    <citation type="submission" date="2018-05" db="EMBL/GenBank/DDBJ databases">
        <title>Kangiella spongicola genome sequence.</title>
        <authorList>
            <person name="Maclea K.S."/>
            <person name="Goen A.E."/>
            <person name="Kelley C."/>
            <person name="Underriner A."/>
            <person name="Silverwood T."/>
            <person name="Trachtenberg A.M."/>
        </authorList>
    </citation>
    <scope>NUCLEOTIDE SEQUENCE [LARGE SCALE GENOMIC DNA]</scope>
    <source>
        <strain evidence="1 2">ATCC BAA-2076</strain>
    </source>
</reference>
<dbReference type="SUPFAM" id="SSF82784">
    <property type="entry name" value="OsmC-like"/>
    <property type="match status" value="1"/>
</dbReference>
<dbReference type="InterPro" id="IPR036102">
    <property type="entry name" value="OsmC/Ohrsf"/>
</dbReference>
<dbReference type="Pfam" id="PF02566">
    <property type="entry name" value="OsmC"/>
    <property type="match status" value="1"/>
</dbReference>
<dbReference type="EMBL" id="QICH01000001">
    <property type="protein sequence ID" value="PXF64242.1"/>
    <property type="molecule type" value="Genomic_DNA"/>
</dbReference>
<dbReference type="RefSeq" id="WP_110200067.1">
    <property type="nucleotide sequence ID" value="NZ_QICH01000001.1"/>
</dbReference>
<dbReference type="PANTHER" id="PTHR34352:SF1">
    <property type="entry name" value="PROTEIN YHFA"/>
    <property type="match status" value="1"/>
</dbReference>
<dbReference type="AlphaFoldDB" id="A0A318D4J9"/>
<accession>A0A318D4J9</accession>
<dbReference type="Proteomes" id="UP000247689">
    <property type="component" value="Unassembled WGS sequence"/>
</dbReference>
<proteinExistence type="predicted"/>
<evidence type="ECO:0000313" key="2">
    <source>
        <dbReference type="Proteomes" id="UP000247689"/>
    </source>
</evidence>
<dbReference type="OrthoDB" id="9804010at2"/>
<dbReference type="Gene3D" id="3.30.300.20">
    <property type="match status" value="1"/>
</dbReference>
<dbReference type="InterPro" id="IPR015946">
    <property type="entry name" value="KH_dom-like_a/b"/>
</dbReference>